<protein>
    <recommendedName>
        <fullName evidence="4">Gag-pol polyprotein</fullName>
    </recommendedName>
</protein>
<accession>A0AAV6IWE2</accession>
<comment type="caution">
    <text evidence="2">The sequence shown here is derived from an EMBL/GenBank/DDBJ whole genome shotgun (WGS) entry which is preliminary data.</text>
</comment>
<sequence length="348" mass="39473">MKNHLISQGIRVWRSALYGYEEPTIEDVTTKVIRAKRESEWNSDDNTNCEANARALGSIFGAMSRNKVTRISSCVTAKESWEILRTSHEGIETVRVSKHQMCTTRFEQLKMHDEENFDNFISRLTEIVNTFHSLGEPLSDLKVCRKILRSLPERFRVKVTAIEERPDVDNLTFAELVGKLQIFKINHLSYFELSKSTSKSSTGIAFKSTHEDTLETCEDGDDLSDEDLAKFTRKFKKFFRRRTDLGKFSKPSSSLKRNTLGNDDKRASFDKSRKPQGIQCHECHGFGHIQSECANTLKEKMKKGLKVTWDDDSGDDGSESGFQIGVEENSSVSVLVATVDSPISPKLL</sequence>
<organism evidence="2 3">
    <name type="scientific">Rhododendron griersonianum</name>
    <dbReference type="NCBI Taxonomy" id="479676"/>
    <lineage>
        <taxon>Eukaryota</taxon>
        <taxon>Viridiplantae</taxon>
        <taxon>Streptophyta</taxon>
        <taxon>Embryophyta</taxon>
        <taxon>Tracheophyta</taxon>
        <taxon>Spermatophyta</taxon>
        <taxon>Magnoliopsida</taxon>
        <taxon>eudicotyledons</taxon>
        <taxon>Gunneridae</taxon>
        <taxon>Pentapetalae</taxon>
        <taxon>asterids</taxon>
        <taxon>Ericales</taxon>
        <taxon>Ericaceae</taxon>
        <taxon>Ericoideae</taxon>
        <taxon>Rhodoreae</taxon>
        <taxon>Rhododendron</taxon>
    </lineage>
</organism>
<dbReference type="InterPro" id="IPR036875">
    <property type="entry name" value="Znf_CCHC_sf"/>
</dbReference>
<dbReference type="SUPFAM" id="SSF57756">
    <property type="entry name" value="Retrovirus zinc finger-like domains"/>
    <property type="match status" value="1"/>
</dbReference>
<dbReference type="Proteomes" id="UP000823749">
    <property type="component" value="Chromosome 9"/>
</dbReference>
<name>A0AAV6IWE2_9ERIC</name>
<gene>
    <name evidence="2" type="ORF">RHGRI_026406</name>
</gene>
<reference evidence="2" key="1">
    <citation type="submission" date="2020-08" db="EMBL/GenBank/DDBJ databases">
        <title>Plant Genome Project.</title>
        <authorList>
            <person name="Zhang R.-G."/>
        </authorList>
    </citation>
    <scope>NUCLEOTIDE SEQUENCE</scope>
    <source>
        <strain evidence="2">WSP0</strain>
        <tissue evidence="2">Leaf</tissue>
    </source>
</reference>
<feature type="region of interest" description="Disordered" evidence="1">
    <location>
        <begin position="250"/>
        <end position="273"/>
    </location>
</feature>
<keyword evidence="3" id="KW-1185">Reference proteome</keyword>
<dbReference type="GO" id="GO:0008270">
    <property type="term" value="F:zinc ion binding"/>
    <property type="evidence" value="ECO:0007669"/>
    <property type="project" value="InterPro"/>
</dbReference>
<feature type="compositionally biased region" description="Basic and acidic residues" evidence="1">
    <location>
        <begin position="262"/>
        <end position="273"/>
    </location>
</feature>
<evidence type="ECO:0008006" key="4">
    <source>
        <dbReference type="Google" id="ProtNLM"/>
    </source>
</evidence>
<feature type="compositionally biased region" description="Polar residues" evidence="1">
    <location>
        <begin position="250"/>
        <end position="261"/>
    </location>
</feature>
<dbReference type="EMBL" id="JACTNZ010000009">
    <property type="protein sequence ID" value="KAG5531774.1"/>
    <property type="molecule type" value="Genomic_DNA"/>
</dbReference>
<dbReference type="PANTHER" id="PTHR35317">
    <property type="entry name" value="OS04G0629600 PROTEIN"/>
    <property type="match status" value="1"/>
</dbReference>
<proteinExistence type="predicted"/>
<dbReference type="PANTHER" id="PTHR35317:SF35">
    <property type="entry name" value="DUF4219 DOMAIN-CONTAINING PROTEIN"/>
    <property type="match status" value="1"/>
</dbReference>
<evidence type="ECO:0000313" key="3">
    <source>
        <dbReference type="Proteomes" id="UP000823749"/>
    </source>
</evidence>
<evidence type="ECO:0000256" key="1">
    <source>
        <dbReference type="SAM" id="MobiDB-lite"/>
    </source>
</evidence>
<dbReference type="AlphaFoldDB" id="A0AAV6IWE2"/>
<dbReference type="Pfam" id="PF14223">
    <property type="entry name" value="Retrotran_gag_2"/>
    <property type="match status" value="1"/>
</dbReference>
<evidence type="ECO:0000313" key="2">
    <source>
        <dbReference type="EMBL" id="KAG5531774.1"/>
    </source>
</evidence>
<dbReference type="GO" id="GO:0003676">
    <property type="term" value="F:nucleic acid binding"/>
    <property type="evidence" value="ECO:0007669"/>
    <property type="project" value="InterPro"/>
</dbReference>